<dbReference type="RefSeq" id="WP_099248199.1">
    <property type="nucleotide sequence ID" value="NZ_FXXP01000003.1"/>
</dbReference>
<dbReference type="EMBL" id="FXXP01000003">
    <property type="protein sequence ID" value="SMX29691.1"/>
    <property type="molecule type" value="Genomic_DNA"/>
</dbReference>
<dbReference type="Pfam" id="PF00144">
    <property type="entry name" value="Beta-lactamase"/>
    <property type="match status" value="1"/>
</dbReference>
<feature type="domain" description="Beta-lactamase-related" evidence="1">
    <location>
        <begin position="74"/>
        <end position="360"/>
    </location>
</feature>
<keyword evidence="3" id="KW-1185">Reference proteome</keyword>
<gene>
    <name evidence="2" type="ORF">TRP8649_03829</name>
</gene>
<dbReference type="InterPro" id="IPR050789">
    <property type="entry name" value="Diverse_Enzym_Activities"/>
</dbReference>
<evidence type="ECO:0000313" key="3">
    <source>
        <dbReference type="Proteomes" id="UP000225972"/>
    </source>
</evidence>
<evidence type="ECO:0000313" key="2">
    <source>
        <dbReference type="EMBL" id="SMX29691.1"/>
    </source>
</evidence>
<evidence type="ECO:0000259" key="1">
    <source>
        <dbReference type="Pfam" id="PF00144"/>
    </source>
</evidence>
<accession>A0A238JG68</accession>
<dbReference type="PANTHER" id="PTHR43283">
    <property type="entry name" value="BETA-LACTAMASE-RELATED"/>
    <property type="match status" value="1"/>
</dbReference>
<proteinExistence type="predicted"/>
<organism evidence="2 3">
    <name type="scientific">Pelagimonas phthalicica</name>
    <dbReference type="NCBI Taxonomy" id="1037362"/>
    <lineage>
        <taxon>Bacteria</taxon>
        <taxon>Pseudomonadati</taxon>
        <taxon>Pseudomonadota</taxon>
        <taxon>Alphaproteobacteria</taxon>
        <taxon>Rhodobacterales</taxon>
        <taxon>Roseobacteraceae</taxon>
        <taxon>Pelagimonas</taxon>
    </lineage>
</organism>
<dbReference type="InterPro" id="IPR001466">
    <property type="entry name" value="Beta-lactam-related"/>
</dbReference>
<dbReference type="AlphaFoldDB" id="A0A238JG68"/>
<protein>
    <submittedName>
        <fullName evidence="2">Beta-lactamase</fullName>
    </submittedName>
</protein>
<dbReference type="InterPro" id="IPR012338">
    <property type="entry name" value="Beta-lactam/transpept-like"/>
</dbReference>
<dbReference type="Proteomes" id="UP000225972">
    <property type="component" value="Unassembled WGS sequence"/>
</dbReference>
<dbReference type="OrthoDB" id="9814204at2"/>
<dbReference type="SUPFAM" id="SSF56601">
    <property type="entry name" value="beta-lactamase/transpeptidase-like"/>
    <property type="match status" value="1"/>
</dbReference>
<sequence length="375" mass="41103">MRWKIWLISGIGVAITATLLVFLLAPQLVVLAKEGFPDAHWPAPGTFKTVSGRPFVEPDKAADVPQPAMLRLQEAAGLALLVDQGGQLARETYLGGHDRAARFNSYSLVKSLIGVLALRAVADGKIDGLDTPLRQVLGAEAPDISLREALIMTSGLVLYGEPPKEDLAKSLDDAQFSPLSPVARLHAFGVQDLFGKIEVDATLRGQFHYQSVNTALLGLAVEAAYGEPLDALLSRLIWSPAGAAEAYWRENPTSGRVSAYCCLYARPLDWLRVGRFLLNNGTADNPLLPEDLWREWILPDLPPKLRQSGAYGWQIRHDILDRTGETLSGPFAYMMGHGGQMVYLLPEADMVVVRFGTKPQLLHSTLYELTKEKAR</sequence>
<dbReference type="PANTHER" id="PTHR43283:SF7">
    <property type="entry name" value="BETA-LACTAMASE-RELATED DOMAIN-CONTAINING PROTEIN"/>
    <property type="match status" value="1"/>
</dbReference>
<dbReference type="Gene3D" id="3.40.710.10">
    <property type="entry name" value="DD-peptidase/beta-lactamase superfamily"/>
    <property type="match status" value="1"/>
</dbReference>
<name>A0A238JG68_9RHOB</name>
<reference evidence="3" key="1">
    <citation type="submission" date="2017-05" db="EMBL/GenBank/DDBJ databases">
        <authorList>
            <person name="Rodrigo-Torres L."/>
            <person name="Arahal R. D."/>
            <person name="Lucena T."/>
        </authorList>
    </citation>
    <scope>NUCLEOTIDE SEQUENCE [LARGE SCALE GENOMIC DNA]</scope>
    <source>
        <strain evidence="3">CECT 8649</strain>
    </source>
</reference>